<name>A0A0F9U8Y4_9ZZZZ</name>
<reference evidence="2" key="1">
    <citation type="journal article" date="2015" name="Nature">
        <title>Complex archaea that bridge the gap between prokaryotes and eukaryotes.</title>
        <authorList>
            <person name="Spang A."/>
            <person name="Saw J.H."/>
            <person name="Jorgensen S.L."/>
            <person name="Zaremba-Niedzwiedzka K."/>
            <person name="Martijn J."/>
            <person name="Lind A.E."/>
            <person name="van Eijk R."/>
            <person name="Schleper C."/>
            <person name="Guy L."/>
            <person name="Ettema T.J."/>
        </authorList>
    </citation>
    <scope>NUCLEOTIDE SEQUENCE</scope>
</reference>
<accession>A0A0F9U8Y4</accession>
<dbReference type="EMBL" id="LAZR01001133">
    <property type="protein sequence ID" value="KKN50123.1"/>
    <property type="molecule type" value="Genomic_DNA"/>
</dbReference>
<feature type="region of interest" description="Disordered" evidence="1">
    <location>
        <begin position="1"/>
        <end position="44"/>
    </location>
</feature>
<organism evidence="2">
    <name type="scientific">marine sediment metagenome</name>
    <dbReference type="NCBI Taxonomy" id="412755"/>
    <lineage>
        <taxon>unclassified sequences</taxon>
        <taxon>metagenomes</taxon>
        <taxon>ecological metagenomes</taxon>
    </lineage>
</organism>
<feature type="compositionally biased region" description="Low complexity" evidence="1">
    <location>
        <begin position="28"/>
        <end position="42"/>
    </location>
</feature>
<feature type="compositionally biased region" description="Basic and acidic residues" evidence="1">
    <location>
        <begin position="1"/>
        <end position="13"/>
    </location>
</feature>
<evidence type="ECO:0000256" key="1">
    <source>
        <dbReference type="SAM" id="MobiDB-lite"/>
    </source>
</evidence>
<feature type="compositionally biased region" description="Polar residues" evidence="1">
    <location>
        <begin position="16"/>
        <end position="27"/>
    </location>
</feature>
<proteinExistence type="predicted"/>
<sequence>MAGHIRSDRERKAMFSNMNNPNSNERTSNPNNKVINSNKNSNGTVQRNIIFSKKSANKQSVTFVKSNPNNQPTRLPKNQRDFISDEISRQRKEGKPQDQAIAIAFSKARKEFGNKGLIPKVSNPNGKKTERLLRTLLGVAVALAIIRSFKKKNNPMDKNNPNNEVPKKKVFSKVDGIADAFSKGSTDARARSDASFPDGRVFIEGNTIFSFGRHFPIAVRTGNKNVEFNTDKFSVTTSKQQSQIRSALVSQGFKIKNVNTEQIKNTVRKMEVN</sequence>
<dbReference type="AlphaFoldDB" id="A0A0F9U8Y4"/>
<gene>
    <name evidence="2" type="ORF">LCGC14_0636210</name>
</gene>
<comment type="caution">
    <text evidence="2">The sequence shown here is derived from an EMBL/GenBank/DDBJ whole genome shotgun (WGS) entry which is preliminary data.</text>
</comment>
<evidence type="ECO:0000313" key="2">
    <source>
        <dbReference type="EMBL" id="KKN50123.1"/>
    </source>
</evidence>
<protein>
    <submittedName>
        <fullName evidence="2">Uncharacterized protein</fullName>
    </submittedName>
</protein>